<dbReference type="OrthoDB" id="9784707at2"/>
<dbReference type="Proteomes" id="UP000286773">
    <property type="component" value="Unassembled WGS sequence"/>
</dbReference>
<evidence type="ECO:0000259" key="4">
    <source>
        <dbReference type="PROSITE" id="PS51186"/>
    </source>
</evidence>
<comment type="caution">
    <text evidence="5">The sequence shown here is derived from an EMBL/GenBank/DDBJ whole genome shotgun (WGS) entry which is preliminary data.</text>
</comment>
<evidence type="ECO:0000256" key="3">
    <source>
        <dbReference type="ARBA" id="ARBA00038502"/>
    </source>
</evidence>
<accession>A0A430AVQ0</accession>
<dbReference type="GO" id="GO:0016747">
    <property type="term" value="F:acyltransferase activity, transferring groups other than amino-acyl groups"/>
    <property type="evidence" value="ECO:0007669"/>
    <property type="project" value="InterPro"/>
</dbReference>
<gene>
    <name evidence="5" type="ORF">CBF27_06870</name>
</gene>
<feature type="domain" description="N-acetyltransferase" evidence="4">
    <location>
        <begin position="27"/>
        <end position="178"/>
    </location>
</feature>
<dbReference type="PANTHER" id="PTHR43792">
    <property type="entry name" value="GNAT FAMILY, PUTATIVE (AFU_ORTHOLOGUE AFUA_3G00765)-RELATED-RELATED"/>
    <property type="match status" value="1"/>
</dbReference>
<comment type="similarity">
    <text evidence="3">Belongs to the acetyltransferase family. RimJ subfamily.</text>
</comment>
<sequence length="183" mass="20888">MTPYFSLNIEDDLNLVYPELGMAKEIFELLDSDRDHLRVFLDFVDDSKDEKNQEDYIKMKMQGAANGTDKLFFIAKGDRLIGCIDLHFIHSASKKADIGYWLHSDYTKQGIVSKSVRKLCEYAFVTLGLNKLTILADTENSGSNAVALSCGFSFLGTRKQDKQLYGKYRDINEYYLLKSDFSS</sequence>
<name>A0A430AVQ0_9ENTE</name>
<dbReference type="AlphaFoldDB" id="A0A430AVQ0"/>
<dbReference type="SUPFAM" id="SSF55729">
    <property type="entry name" value="Acyl-CoA N-acyltransferases (Nat)"/>
    <property type="match status" value="1"/>
</dbReference>
<protein>
    <submittedName>
        <fullName evidence="5">GNAT family N-acetyltransferase</fullName>
    </submittedName>
</protein>
<dbReference type="InterPro" id="IPR016181">
    <property type="entry name" value="Acyl_CoA_acyltransferase"/>
</dbReference>
<dbReference type="EMBL" id="NGKC01000006">
    <property type="protein sequence ID" value="RSU12140.1"/>
    <property type="molecule type" value="Genomic_DNA"/>
</dbReference>
<dbReference type="PANTHER" id="PTHR43792:SF8">
    <property type="entry name" value="[RIBOSOMAL PROTEIN US5]-ALANINE N-ACETYLTRANSFERASE"/>
    <property type="match status" value="1"/>
</dbReference>
<dbReference type="InterPro" id="IPR051531">
    <property type="entry name" value="N-acetyltransferase"/>
</dbReference>
<keyword evidence="2" id="KW-0012">Acyltransferase</keyword>
<dbReference type="PROSITE" id="PS51186">
    <property type="entry name" value="GNAT"/>
    <property type="match status" value="1"/>
</dbReference>
<reference evidence="5 6" key="1">
    <citation type="submission" date="2017-05" db="EMBL/GenBank/DDBJ databases">
        <title>Vagococcus spp. assemblies.</title>
        <authorList>
            <person name="Gulvik C.A."/>
        </authorList>
    </citation>
    <scope>NUCLEOTIDE SEQUENCE [LARGE SCALE GENOMIC DNA]</scope>
    <source>
        <strain evidence="5 6">LMG 24798</strain>
    </source>
</reference>
<dbReference type="RefSeq" id="WP_126813588.1">
    <property type="nucleotide sequence ID" value="NZ_NGKC01000006.1"/>
</dbReference>
<evidence type="ECO:0000313" key="5">
    <source>
        <dbReference type="EMBL" id="RSU12140.1"/>
    </source>
</evidence>
<organism evidence="5 6">
    <name type="scientific">Vagococcus acidifermentans</name>
    <dbReference type="NCBI Taxonomy" id="564710"/>
    <lineage>
        <taxon>Bacteria</taxon>
        <taxon>Bacillati</taxon>
        <taxon>Bacillota</taxon>
        <taxon>Bacilli</taxon>
        <taxon>Lactobacillales</taxon>
        <taxon>Enterococcaceae</taxon>
        <taxon>Vagococcus</taxon>
    </lineage>
</organism>
<proteinExistence type="inferred from homology"/>
<evidence type="ECO:0000256" key="1">
    <source>
        <dbReference type="ARBA" id="ARBA00022679"/>
    </source>
</evidence>
<keyword evidence="1 5" id="KW-0808">Transferase</keyword>
<dbReference type="Gene3D" id="3.40.630.30">
    <property type="match status" value="1"/>
</dbReference>
<dbReference type="Pfam" id="PF13302">
    <property type="entry name" value="Acetyltransf_3"/>
    <property type="match status" value="1"/>
</dbReference>
<dbReference type="InterPro" id="IPR000182">
    <property type="entry name" value="GNAT_dom"/>
</dbReference>
<evidence type="ECO:0000313" key="6">
    <source>
        <dbReference type="Proteomes" id="UP000286773"/>
    </source>
</evidence>
<keyword evidence="6" id="KW-1185">Reference proteome</keyword>
<dbReference type="CDD" id="cd04301">
    <property type="entry name" value="NAT_SF"/>
    <property type="match status" value="1"/>
</dbReference>
<evidence type="ECO:0000256" key="2">
    <source>
        <dbReference type="ARBA" id="ARBA00023315"/>
    </source>
</evidence>